<dbReference type="OrthoDB" id="1939617at2759"/>
<proteinExistence type="predicted"/>
<dbReference type="EMBL" id="CP097509">
    <property type="protein sequence ID" value="URE14856.1"/>
    <property type="molecule type" value="Genomic_DNA"/>
</dbReference>
<keyword evidence="3" id="KW-1185">Reference proteome</keyword>
<accession>A0A9E7KEV5</accession>
<dbReference type="AlphaFoldDB" id="A0A9E7KEV5"/>
<feature type="region of interest" description="Disordered" evidence="1">
    <location>
        <begin position="41"/>
        <end position="158"/>
    </location>
</feature>
<dbReference type="Proteomes" id="UP001055439">
    <property type="component" value="Chromosome 7"/>
</dbReference>
<organism evidence="2 3">
    <name type="scientific">Musa troglodytarum</name>
    <name type="common">fe'i banana</name>
    <dbReference type="NCBI Taxonomy" id="320322"/>
    <lineage>
        <taxon>Eukaryota</taxon>
        <taxon>Viridiplantae</taxon>
        <taxon>Streptophyta</taxon>
        <taxon>Embryophyta</taxon>
        <taxon>Tracheophyta</taxon>
        <taxon>Spermatophyta</taxon>
        <taxon>Magnoliopsida</taxon>
        <taxon>Liliopsida</taxon>
        <taxon>Zingiberales</taxon>
        <taxon>Musaceae</taxon>
        <taxon>Musa</taxon>
    </lineage>
</organism>
<evidence type="ECO:0000256" key="1">
    <source>
        <dbReference type="SAM" id="MobiDB-lite"/>
    </source>
</evidence>
<feature type="compositionally biased region" description="Pro residues" evidence="1">
    <location>
        <begin position="97"/>
        <end position="119"/>
    </location>
</feature>
<protein>
    <submittedName>
        <fullName evidence="2">Uncharacterized protein</fullName>
    </submittedName>
</protein>
<sequence length="192" mass="20560">MAKDAADSKPLGVCERLFNALCFNAAFRPLRRLTFREQPATADHSDFGMNGRKTDHSPASATKPKPAKLPEPDAIALPPSAKPVRAATAKEQLQKVDPPPPTTDKPIALPAPPPRPPPLATTYKPWSTTVPRDPERAVPMPAPPAAVAEPQPAPPAAAVTRTKTINNMAAEYIQSARRKIRSGSFSKTPTVK</sequence>
<name>A0A9E7KEV5_9LILI</name>
<evidence type="ECO:0000313" key="2">
    <source>
        <dbReference type="EMBL" id="URE14856.1"/>
    </source>
</evidence>
<evidence type="ECO:0000313" key="3">
    <source>
        <dbReference type="Proteomes" id="UP001055439"/>
    </source>
</evidence>
<reference evidence="2" key="1">
    <citation type="submission" date="2022-05" db="EMBL/GenBank/DDBJ databases">
        <title>The Musa troglodytarum L. genome provides insights into the mechanism of non-climacteric behaviour and enrichment of carotenoids.</title>
        <authorList>
            <person name="Wang J."/>
        </authorList>
    </citation>
    <scope>NUCLEOTIDE SEQUENCE</scope>
    <source>
        <tissue evidence="2">Leaf</tissue>
    </source>
</reference>
<gene>
    <name evidence="2" type="ORF">MUK42_12849</name>
</gene>